<dbReference type="Gene3D" id="3.40.630.190">
    <property type="entry name" value="LCP protein"/>
    <property type="match status" value="1"/>
</dbReference>
<dbReference type="InterPro" id="IPR004474">
    <property type="entry name" value="LytR_CpsA_psr"/>
</dbReference>
<evidence type="ECO:0000313" key="5">
    <source>
        <dbReference type="EMBL" id="RMI47747.1"/>
    </source>
</evidence>
<reference evidence="5 6" key="1">
    <citation type="submission" date="2018-10" db="EMBL/GenBank/DDBJ databases">
        <title>Isolation from soil.</title>
        <authorList>
            <person name="Hu J."/>
        </authorList>
    </citation>
    <scope>NUCLEOTIDE SEQUENCE [LARGE SCALE GENOMIC DNA]</scope>
    <source>
        <strain evidence="5 6">NEAU-Ht49</strain>
    </source>
</reference>
<sequence>MSSHGDGRERPEQNVPSSRGDRSPLRSETGAWAVPPRPEEPTARPDVARSDVPPATAPYPDAVRPDAPRSDGPRPDGPPSDGPRPDGASSEGSGAFAESRSPSSGGGSRNSGGYRTRRLRRRRRIRRLVPVAVVAVMAVPIAGYGLYSQVEGNIRHVSAEDLGPRPAKRTQAENVLVVGSDSRQGANAAYGKDEGARTDTMILFHIPADGRNVRGISLPRDSMVRIPACRTSGGATVAARTGMINSAFNEAGLACAWKTVEGATGVRLDHVVQIDFTGFKSMVDALGGVELNVPEKIDDAKAGLHLAAGRQKLNGEQALGYARVRYSLGDGSDLGRIKRQQQLMTAMAGKARGQLTNPARLYSFLRAASKSVVTDKGLGLKEMFDLSSSVGDTGSIRFGTVPVGPYPADKNRLQWTQPAAGQLFDSLR</sequence>
<keyword evidence="3" id="KW-0812">Transmembrane</keyword>
<feature type="compositionally biased region" description="Basic and acidic residues" evidence="2">
    <location>
        <begin position="1"/>
        <end position="12"/>
    </location>
</feature>
<keyword evidence="3" id="KW-0472">Membrane</keyword>
<dbReference type="EMBL" id="RFFG01000001">
    <property type="protein sequence ID" value="RMI47747.1"/>
    <property type="molecule type" value="Genomic_DNA"/>
</dbReference>
<dbReference type="RefSeq" id="WP_122192198.1">
    <property type="nucleotide sequence ID" value="NZ_JBHSKC010000009.1"/>
</dbReference>
<evidence type="ECO:0000313" key="6">
    <source>
        <dbReference type="Proteomes" id="UP000282674"/>
    </source>
</evidence>
<comment type="similarity">
    <text evidence="1">Belongs to the LytR/CpsA/Psr (LCP) family.</text>
</comment>
<keyword evidence="6" id="KW-1185">Reference proteome</keyword>
<feature type="region of interest" description="Disordered" evidence="2">
    <location>
        <begin position="1"/>
        <end position="119"/>
    </location>
</feature>
<protein>
    <submittedName>
        <fullName evidence="5">LytR family transcriptional regulator</fullName>
    </submittedName>
</protein>
<evidence type="ECO:0000256" key="1">
    <source>
        <dbReference type="ARBA" id="ARBA00006068"/>
    </source>
</evidence>
<dbReference type="Pfam" id="PF03816">
    <property type="entry name" value="LytR_cpsA_psr"/>
    <property type="match status" value="1"/>
</dbReference>
<feature type="compositionally biased region" description="Low complexity" evidence="2">
    <location>
        <begin position="85"/>
        <end position="103"/>
    </location>
</feature>
<dbReference type="PANTHER" id="PTHR33392">
    <property type="entry name" value="POLYISOPRENYL-TEICHOIC ACID--PEPTIDOGLYCAN TEICHOIC ACID TRANSFERASE TAGU"/>
    <property type="match status" value="1"/>
</dbReference>
<proteinExistence type="inferred from homology"/>
<feature type="compositionally biased region" description="Basic and acidic residues" evidence="2">
    <location>
        <begin position="63"/>
        <end position="74"/>
    </location>
</feature>
<organism evidence="5 6">
    <name type="scientific">Actinomadura harenae</name>
    <dbReference type="NCBI Taxonomy" id="2483351"/>
    <lineage>
        <taxon>Bacteria</taxon>
        <taxon>Bacillati</taxon>
        <taxon>Actinomycetota</taxon>
        <taxon>Actinomycetes</taxon>
        <taxon>Streptosporangiales</taxon>
        <taxon>Thermomonosporaceae</taxon>
        <taxon>Actinomadura</taxon>
    </lineage>
</organism>
<evidence type="ECO:0000256" key="2">
    <source>
        <dbReference type="SAM" id="MobiDB-lite"/>
    </source>
</evidence>
<dbReference type="AlphaFoldDB" id="A0A3M2MDV7"/>
<accession>A0A3M2MDV7</accession>
<feature type="domain" description="Cell envelope-related transcriptional attenuator" evidence="4">
    <location>
        <begin position="197"/>
        <end position="351"/>
    </location>
</feature>
<feature type="compositionally biased region" description="Basic and acidic residues" evidence="2">
    <location>
        <begin position="37"/>
        <end position="49"/>
    </location>
</feature>
<evidence type="ECO:0000259" key="4">
    <source>
        <dbReference type="Pfam" id="PF03816"/>
    </source>
</evidence>
<gene>
    <name evidence="5" type="ORF">EBO15_00055</name>
</gene>
<dbReference type="InterPro" id="IPR050922">
    <property type="entry name" value="LytR/CpsA/Psr_CW_biosynth"/>
</dbReference>
<dbReference type="OrthoDB" id="3759589at2"/>
<feature type="transmembrane region" description="Helical" evidence="3">
    <location>
        <begin position="128"/>
        <end position="147"/>
    </location>
</feature>
<keyword evidence="3" id="KW-1133">Transmembrane helix</keyword>
<dbReference type="Proteomes" id="UP000282674">
    <property type="component" value="Unassembled WGS sequence"/>
</dbReference>
<dbReference type="PANTHER" id="PTHR33392:SF6">
    <property type="entry name" value="POLYISOPRENYL-TEICHOIC ACID--PEPTIDOGLYCAN TEICHOIC ACID TRANSFERASE TAGU"/>
    <property type="match status" value="1"/>
</dbReference>
<evidence type="ECO:0000256" key="3">
    <source>
        <dbReference type="SAM" id="Phobius"/>
    </source>
</evidence>
<comment type="caution">
    <text evidence="5">The sequence shown here is derived from an EMBL/GenBank/DDBJ whole genome shotgun (WGS) entry which is preliminary data.</text>
</comment>
<name>A0A3M2MDV7_9ACTN</name>
<dbReference type="NCBIfam" id="TIGR00350">
    <property type="entry name" value="lytR_cpsA_psr"/>
    <property type="match status" value="1"/>
</dbReference>